<comment type="subcellular location">
    <subcellularLocation>
        <location evidence="1">Cytoplasm</location>
    </subcellularLocation>
</comment>
<dbReference type="InterPro" id="IPR030045">
    <property type="entry name" value="CTNNAL1"/>
</dbReference>
<dbReference type="InterPro" id="IPR006077">
    <property type="entry name" value="Vinculin/catenin"/>
</dbReference>
<evidence type="ECO:0000256" key="3">
    <source>
        <dbReference type="ARBA" id="ARBA00022490"/>
    </source>
</evidence>
<organism evidence="4 5">
    <name type="scientific">Echinops telfairi</name>
    <name type="common">Lesser hedgehog tenrec</name>
    <dbReference type="NCBI Taxonomy" id="9371"/>
    <lineage>
        <taxon>Eukaryota</taxon>
        <taxon>Metazoa</taxon>
        <taxon>Chordata</taxon>
        <taxon>Craniata</taxon>
        <taxon>Vertebrata</taxon>
        <taxon>Euteleostomi</taxon>
        <taxon>Mammalia</taxon>
        <taxon>Eutheria</taxon>
        <taxon>Afrotheria</taxon>
        <taxon>Tenrecidae</taxon>
        <taxon>Tenrecinae</taxon>
        <taxon>Echinops</taxon>
    </lineage>
</organism>
<evidence type="ECO:0000313" key="4">
    <source>
        <dbReference type="Proteomes" id="UP000694863"/>
    </source>
</evidence>
<gene>
    <name evidence="5" type="primary">CTNNAL1</name>
</gene>
<keyword evidence="4" id="KW-1185">Reference proteome</keyword>
<sequence length="673" mass="75873">MVLWVITKVRARLAESAFWRIGRFVKVGEAIANENWDLKEEISIACIEAKQAGETIAALTDVTSLNHPEPDGQITVFTDKTGVIKAARLLLSSVTKVLLLADRVVIKQIIASRNKVLATMERLEKVNSFQEFVQIFSQFGNEMVEFAHLTGDRQNDLKDEKKKAKMAAARAVLEKCTMMLLTASKTCLRHPTCESAHKNKEGVFNRMKVALDKVIDIVTDCKPNGENDISSASICTGIKEFKMNIEALREACYFQSKENLSAMLEVILEHTESFTDSAYTSHKHRERILELATQTRMELQQLISVWMQAQSKKTKSIAEELELSILKVTHSLNELKKELHITATQLAADLLRHHVDREVLKALKLTGVEGNLEALADYACKLSEQKEQLIETCRLLRHVSGTEPLEITCLHAEETFQVTGQQIISAAETLTLHPSSKIAKENLDVFCEAWESQMSDMATLLREVNDVFEGRRGEKYGYLSLPKSMKNNANLKSLKSDKPDSEEQARIAKLGLKLGLLTSDADCEIEKWEDQENEIVRYGRNMSRMAYSLYLFTRGEGPLRTSQDLTLQLEAFATEGLRFASSVQAFSKQLKDDDKLMLLLEINKLIPVCHQLQTITKTPLPNKVFLKVDKCITKARSMMSSLIQLLSLCCRLLKKVETRWASVTNKDTAEGKT</sequence>
<dbReference type="PANTHER" id="PTHR46342">
    <property type="entry name" value="ALPHA-CATULIN"/>
    <property type="match status" value="1"/>
</dbReference>
<proteinExistence type="inferred from homology"/>
<evidence type="ECO:0000256" key="1">
    <source>
        <dbReference type="ARBA" id="ARBA00004496"/>
    </source>
</evidence>
<dbReference type="Proteomes" id="UP000694863">
    <property type="component" value="Unplaced"/>
</dbReference>
<dbReference type="PANTHER" id="PTHR46342:SF1">
    <property type="entry name" value="ALPHA-CATULIN"/>
    <property type="match status" value="1"/>
</dbReference>
<dbReference type="SUPFAM" id="SSF47220">
    <property type="entry name" value="alpha-catenin/vinculin-like"/>
    <property type="match status" value="3"/>
</dbReference>
<evidence type="ECO:0000313" key="5">
    <source>
        <dbReference type="RefSeq" id="XP_012862277.2"/>
    </source>
</evidence>
<dbReference type="Gene3D" id="1.20.120.230">
    <property type="entry name" value="Alpha-catenin/vinculin-like"/>
    <property type="match status" value="3"/>
</dbReference>
<accession>A0ABM0ZSI1</accession>
<keyword evidence="3" id="KW-0963">Cytoplasm</keyword>
<comment type="similarity">
    <text evidence="2">Belongs to the vinculin/alpha-catenin family.</text>
</comment>
<dbReference type="RefSeq" id="XP_012862277.2">
    <property type="nucleotide sequence ID" value="XM_013006823.2"/>
</dbReference>
<evidence type="ECO:0000256" key="2">
    <source>
        <dbReference type="ARBA" id="ARBA00008376"/>
    </source>
</evidence>
<reference evidence="5" key="1">
    <citation type="submission" date="2025-08" db="UniProtKB">
        <authorList>
            <consortium name="RefSeq"/>
        </authorList>
    </citation>
    <scope>IDENTIFICATION</scope>
</reference>
<dbReference type="Pfam" id="PF01044">
    <property type="entry name" value="Vinculin"/>
    <property type="match status" value="1"/>
</dbReference>
<dbReference type="InterPro" id="IPR036723">
    <property type="entry name" value="Alpha-catenin/vinculin-like_sf"/>
</dbReference>
<name>A0ABM0ZSI1_ECHTE</name>
<protein>
    <submittedName>
        <fullName evidence="5">Alpha-catulin</fullName>
    </submittedName>
</protein>
<dbReference type="GeneID" id="101644601"/>